<accession>A0A6A0H6Q6</accession>
<dbReference type="EMBL" id="JQDR03006413">
    <property type="protein sequence ID" value="KAA0200282.1"/>
    <property type="molecule type" value="Genomic_DNA"/>
</dbReference>
<reference evidence="4" key="1">
    <citation type="submission" date="2014-08" db="EMBL/GenBank/DDBJ databases">
        <authorList>
            <person name="Murali S."/>
            <person name="Richards S."/>
            <person name="Bandaranaike D."/>
            <person name="Bellair M."/>
            <person name="Blankenburg K."/>
            <person name="Chao H."/>
            <person name="Dinh H."/>
            <person name="Doddapaneni H."/>
            <person name="Dugan-Rocha S."/>
            <person name="Elkadiri S."/>
            <person name="Gnanaolivu R."/>
            <person name="Hughes D."/>
            <person name="Lee S."/>
            <person name="Li M."/>
            <person name="Ming W."/>
            <person name="Munidasa M."/>
            <person name="Muniz J."/>
            <person name="Nguyen L."/>
            <person name="Osuji N."/>
            <person name="Pu L.-L."/>
            <person name="Puazo M."/>
            <person name="Skinner E."/>
            <person name="Qu C."/>
            <person name="Quiroz J."/>
            <person name="Raj R."/>
            <person name="Weissenberger G."/>
            <person name="Xin Y."/>
            <person name="Zou X."/>
            <person name="Han Y."/>
            <person name="Worley K."/>
            <person name="Muzny D."/>
            <person name="Gibbs R."/>
        </authorList>
    </citation>
    <scope>NUCLEOTIDE SEQUENCE</scope>
    <source>
        <strain evidence="4">HAZT.00-mixed</strain>
        <tissue evidence="4">Whole organism</tissue>
    </source>
</reference>
<dbReference type="InterPro" id="IPR036034">
    <property type="entry name" value="PDZ_sf"/>
</dbReference>
<feature type="compositionally biased region" description="Polar residues" evidence="2">
    <location>
        <begin position="191"/>
        <end position="220"/>
    </location>
</feature>
<dbReference type="GO" id="GO:0031267">
    <property type="term" value="F:small GTPase binding"/>
    <property type="evidence" value="ECO:0007669"/>
    <property type="project" value="InterPro"/>
</dbReference>
<feature type="compositionally biased region" description="Low complexity" evidence="2">
    <location>
        <begin position="502"/>
        <end position="513"/>
    </location>
</feature>
<reference evidence="4" key="3">
    <citation type="submission" date="2019-06" db="EMBL/GenBank/DDBJ databases">
        <authorList>
            <person name="Poynton C."/>
            <person name="Hasenbein S."/>
            <person name="Benoit J.B."/>
            <person name="Sepulveda M.S."/>
            <person name="Poelchau M.F."/>
            <person name="Murali S.C."/>
            <person name="Chen S."/>
            <person name="Glastad K.M."/>
            <person name="Werren J.H."/>
            <person name="Vineis J.H."/>
            <person name="Bowen J.L."/>
            <person name="Friedrich M."/>
            <person name="Jones J."/>
            <person name="Robertson H.M."/>
            <person name="Feyereisen R."/>
            <person name="Mechler-Hickson A."/>
            <person name="Mathers N."/>
            <person name="Lee C.E."/>
            <person name="Colbourne J.K."/>
            <person name="Biales A."/>
            <person name="Johnston J.S."/>
            <person name="Wellborn G.A."/>
            <person name="Rosendale A.J."/>
            <person name="Cridge A.G."/>
            <person name="Munoz-Torres M.C."/>
            <person name="Bain P.A."/>
            <person name="Manny A.R."/>
            <person name="Major K.M."/>
            <person name="Lambert F.N."/>
            <person name="Vulpe C.D."/>
            <person name="Tuck P."/>
            <person name="Blalock B.J."/>
            <person name="Lin Y.-Y."/>
            <person name="Smith M.E."/>
            <person name="Ochoa-Acuna H."/>
            <person name="Chen M.-J.M."/>
            <person name="Childers C.P."/>
            <person name="Qu J."/>
            <person name="Dugan S."/>
            <person name="Lee S.L."/>
            <person name="Chao H."/>
            <person name="Dinh H."/>
            <person name="Han Y."/>
            <person name="Doddapaneni H."/>
            <person name="Worley K.C."/>
            <person name="Muzny D.M."/>
            <person name="Gibbs R.A."/>
            <person name="Richards S."/>
        </authorList>
    </citation>
    <scope>NUCLEOTIDE SEQUENCE</scope>
    <source>
        <strain evidence="4">HAZT.00-mixed</strain>
        <tissue evidence="4">Whole organism</tissue>
    </source>
</reference>
<evidence type="ECO:0000256" key="1">
    <source>
        <dbReference type="ARBA" id="ARBA00022737"/>
    </source>
</evidence>
<dbReference type="PANTHER" id="PTHR12157:SF25">
    <property type="entry name" value="REGULATING SYNAPTIC MEMBRANE EXOCYTOSIS PROTEIN 3"/>
    <property type="match status" value="1"/>
</dbReference>
<dbReference type="Gene3D" id="3.30.40.10">
    <property type="entry name" value="Zinc/RING finger domain, C3HC4 (zinc finger)"/>
    <property type="match status" value="1"/>
</dbReference>
<dbReference type="Pfam" id="PF22601">
    <property type="entry name" value="RIM2a_ZnF"/>
    <property type="match status" value="1"/>
</dbReference>
<dbReference type="GO" id="GO:0048167">
    <property type="term" value="P:regulation of synaptic plasticity"/>
    <property type="evidence" value="ECO:0007669"/>
    <property type="project" value="TreeGrafter"/>
</dbReference>
<name>A0A6A0H6Q6_HYAAZ</name>
<dbReference type="PANTHER" id="PTHR12157">
    <property type="entry name" value="REGULATING SYNAPTIC MEMBRANE EXOCYTOSIS PROTEIN"/>
    <property type="match status" value="1"/>
</dbReference>
<reference evidence="4" key="2">
    <citation type="journal article" date="2018" name="Environ. Sci. Technol.">
        <title>The Toxicogenome of Hyalella azteca: A Model for Sediment Ecotoxicology and Evolutionary Toxicology.</title>
        <authorList>
            <person name="Poynton H.C."/>
            <person name="Hasenbein S."/>
            <person name="Benoit J.B."/>
            <person name="Sepulveda M.S."/>
            <person name="Poelchau M.F."/>
            <person name="Hughes D.S.T."/>
            <person name="Murali S.C."/>
            <person name="Chen S."/>
            <person name="Glastad K.M."/>
            <person name="Goodisman M.A.D."/>
            <person name="Werren J.H."/>
            <person name="Vineis J.H."/>
            <person name="Bowen J.L."/>
            <person name="Friedrich M."/>
            <person name="Jones J."/>
            <person name="Robertson H.M."/>
            <person name="Feyereisen R."/>
            <person name="Mechler-Hickson A."/>
            <person name="Mathers N."/>
            <person name="Lee C.E."/>
            <person name="Colbourne J.K."/>
            <person name="Biales A."/>
            <person name="Johnston J.S."/>
            <person name="Wellborn G.A."/>
            <person name="Rosendale A.J."/>
            <person name="Cridge A.G."/>
            <person name="Munoz-Torres M.C."/>
            <person name="Bain P.A."/>
            <person name="Manny A.R."/>
            <person name="Major K.M."/>
            <person name="Lambert F.N."/>
            <person name="Vulpe C.D."/>
            <person name="Tuck P."/>
            <person name="Blalock B.J."/>
            <person name="Lin Y.Y."/>
            <person name="Smith M.E."/>
            <person name="Ochoa-Acuna H."/>
            <person name="Chen M.M."/>
            <person name="Childers C.P."/>
            <person name="Qu J."/>
            <person name="Dugan S."/>
            <person name="Lee S.L."/>
            <person name="Chao H."/>
            <person name="Dinh H."/>
            <person name="Han Y."/>
            <person name="Doddapaneni H."/>
            <person name="Worley K.C."/>
            <person name="Muzny D.M."/>
            <person name="Gibbs R.A."/>
            <person name="Richards S."/>
        </authorList>
    </citation>
    <scope>NUCLEOTIDE SEQUENCE</scope>
    <source>
        <strain evidence="4">HAZT.00-mixed</strain>
        <tissue evidence="4">Whole organism</tissue>
    </source>
</reference>
<evidence type="ECO:0000313" key="4">
    <source>
        <dbReference type="EMBL" id="KAA0200282.1"/>
    </source>
</evidence>
<feature type="domain" description="PDZ" evidence="3">
    <location>
        <begin position="542"/>
        <end position="638"/>
    </location>
</feature>
<dbReference type="SUPFAM" id="SSF57903">
    <property type="entry name" value="FYVE/PHD zinc finger"/>
    <property type="match status" value="1"/>
</dbReference>
<dbReference type="GO" id="GO:0042734">
    <property type="term" value="C:presynaptic membrane"/>
    <property type="evidence" value="ECO:0007669"/>
    <property type="project" value="TreeGrafter"/>
</dbReference>
<evidence type="ECO:0000259" key="3">
    <source>
        <dbReference type="PROSITE" id="PS50106"/>
    </source>
</evidence>
<dbReference type="CDD" id="cd06714">
    <property type="entry name" value="PDZ_RIM-like"/>
    <property type="match status" value="1"/>
</dbReference>
<feature type="region of interest" description="Disordered" evidence="2">
    <location>
        <begin position="191"/>
        <end position="255"/>
    </location>
</feature>
<dbReference type="SMART" id="SM00228">
    <property type="entry name" value="PDZ"/>
    <property type="match status" value="1"/>
</dbReference>
<dbReference type="Proteomes" id="UP000711488">
    <property type="component" value="Unassembled WGS sequence"/>
</dbReference>
<dbReference type="GO" id="GO:0042391">
    <property type="term" value="P:regulation of membrane potential"/>
    <property type="evidence" value="ECO:0007669"/>
    <property type="project" value="TreeGrafter"/>
</dbReference>
<keyword evidence="1" id="KW-0677">Repeat</keyword>
<comment type="caution">
    <text evidence="4">The sequence shown here is derived from an EMBL/GenBank/DDBJ whole genome shotgun (WGS) entry which is preliminary data.</text>
</comment>
<dbReference type="GO" id="GO:2000300">
    <property type="term" value="P:regulation of synaptic vesicle exocytosis"/>
    <property type="evidence" value="ECO:0007669"/>
    <property type="project" value="TreeGrafter"/>
</dbReference>
<proteinExistence type="predicted"/>
<dbReference type="Pfam" id="PF00595">
    <property type="entry name" value="PDZ"/>
    <property type="match status" value="1"/>
</dbReference>
<dbReference type="GO" id="GO:0050806">
    <property type="term" value="P:positive regulation of synaptic transmission"/>
    <property type="evidence" value="ECO:0007669"/>
    <property type="project" value="TreeGrafter"/>
</dbReference>
<dbReference type="AlphaFoldDB" id="A0A6A0H6Q6"/>
<dbReference type="InterPro" id="IPR054386">
    <property type="entry name" value="RIM_Znf"/>
</dbReference>
<dbReference type="SUPFAM" id="SSF50156">
    <property type="entry name" value="PDZ domain-like"/>
    <property type="match status" value="1"/>
</dbReference>
<organism evidence="4">
    <name type="scientific">Hyalella azteca</name>
    <name type="common">Amphipod</name>
    <dbReference type="NCBI Taxonomy" id="294128"/>
    <lineage>
        <taxon>Eukaryota</taxon>
        <taxon>Metazoa</taxon>
        <taxon>Ecdysozoa</taxon>
        <taxon>Arthropoda</taxon>
        <taxon>Crustacea</taxon>
        <taxon>Multicrustacea</taxon>
        <taxon>Malacostraca</taxon>
        <taxon>Eumalacostraca</taxon>
        <taxon>Peracarida</taxon>
        <taxon>Amphipoda</taxon>
        <taxon>Senticaudata</taxon>
        <taxon>Talitrida</taxon>
        <taxon>Talitroidea</taxon>
        <taxon>Hyalellidae</taxon>
        <taxon>Hyalella</taxon>
    </lineage>
</organism>
<feature type="compositionally biased region" description="Basic and acidic residues" evidence="2">
    <location>
        <begin position="237"/>
        <end position="247"/>
    </location>
</feature>
<dbReference type="InterPro" id="IPR011011">
    <property type="entry name" value="Znf_FYVE_PHD"/>
</dbReference>
<dbReference type="PROSITE" id="PS50106">
    <property type="entry name" value="PDZ"/>
    <property type="match status" value="1"/>
</dbReference>
<dbReference type="Gene3D" id="2.30.42.10">
    <property type="match status" value="1"/>
</dbReference>
<dbReference type="GO" id="GO:0048788">
    <property type="term" value="C:cytoskeleton of presynaptic active zone"/>
    <property type="evidence" value="ECO:0007669"/>
    <property type="project" value="TreeGrafter"/>
</dbReference>
<sequence length="670" mass="75486">MPDLSHLDDHERRIIEQVMQRHRLEEAKESELVRPETFLTLRRKREEVRVLEDTIRLRSESQRRRGAELEATCQICVKTKFADGIGHLCHYCNVRCCARCGGKVTLRSNKLSFVYVLKHLHSTLLSTPISYVRLHQVIVRLALLDNDVIWVCILCRKKQELLTKTGSWMSGGPGDDPEFDYGAGSSSVFGYSGQRQSESGTGLASPMDSSGVSGRGSTEGSSHRSDESRNEPVASTTRDRKRMDQVVRNDSLSSDQRCSELVSNHNWLREQMVEAQIKEFLAVKLRYQLANYSHCGNGGLFPSDSYLGSRREKHYHKDYRKPKDEIRDPISEAELSRNSDAFSRPIFSRYRHRQNLYGTRLGKAYPVQVREECCDSRATDNRSYTERRKKTVRFNSEGWDTIEDDLDPSAVEDTRWSSAYNVYYDEERCPPGRPGPTSLHPNYAPMRDHGSQLLPLPRRVGGWGGPNSGPNRELPIPAVRRQSWDVERQESQDSQTKDSGIDSGTSSNFNSSEDSSKGDLPRTCRHPVSWQPSQDGSKMIGHMILNKAMRPEHGGQSSSAAILGLKVGGGKILDSGKIGAVVEKVKKGSIADTVGHLRPGDEVLEWNGRVLSGLTFEEVYDVISESCHEAQVELIVARQLTDIDRHPARRHTHAGLISRGNTLIVNQLNY</sequence>
<dbReference type="InterPro" id="IPR001478">
    <property type="entry name" value="PDZ"/>
</dbReference>
<feature type="compositionally biased region" description="Basic and acidic residues" evidence="2">
    <location>
        <begin position="482"/>
        <end position="500"/>
    </location>
</feature>
<dbReference type="InterPro" id="IPR039032">
    <property type="entry name" value="Rim-like"/>
</dbReference>
<gene>
    <name evidence="4" type="ORF">HAZT_HAZT003079</name>
</gene>
<dbReference type="InterPro" id="IPR013083">
    <property type="entry name" value="Znf_RING/FYVE/PHD"/>
</dbReference>
<protein>
    <recommendedName>
        <fullName evidence="3">PDZ domain-containing protein</fullName>
    </recommendedName>
</protein>
<dbReference type="GO" id="GO:0048791">
    <property type="term" value="P:calcium ion-regulated exocytosis of neurotransmitter"/>
    <property type="evidence" value="ECO:0007669"/>
    <property type="project" value="TreeGrafter"/>
</dbReference>
<feature type="region of interest" description="Disordered" evidence="2">
    <location>
        <begin position="427"/>
        <end position="537"/>
    </location>
</feature>
<dbReference type="FunFam" id="2.30.42.10:FF:000003">
    <property type="entry name" value="Regulating synaptic membrane exocytosis protein 1, putative"/>
    <property type="match status" value="1"/>
</dbReference>
<dbReference type="GO" id="GO:0044325">
    <property type="term" value="F:transmembrane transporter binding"/>
    <property type="evidence" value="ECO:0007669"/>
    <property type="project" value="TreeGrafter"/>
</dbReference>
<evidence type="ECO:0000256" key="2">
    <source>
        <dbReference type="SAM" id="MobiDB-lite"/>
    </source>
</evidence>
<feature type="compositionally biased region" description="Basic and acidic residues" evidence="2">
    <location>
        <begin position="221"/>
        <end position="230"/>
    </location>
</feature>